<reference evidence="1 2" key="1">
    <citation type="submission" date="2021-05" db="EMBL/GenBank/DDBJ databases">
        <title>Shewanella sp. JM162201.</title>
        <authorList>
            <person name="Xu S."/>
            <person name="Li A."/>
        </authorList>
    </citation>
    <scope>NUCLEOTIDE SEQUENCE [LARGE SCALE GENOMIC DNA]</scope>
    <source>
        <strain evidence="1 2">JM162201</strain>
    </source>
</reference>
<keyword evidence="2" id="KW-1185">Reference proteome</keyword>
<evidence type="ECO:0000313" key="2">
    <source>
        <dbReference type="Proteomes" id="UP001195903"/>
    </source>
</evidence>
<dbReference type="PANTHER" id="PTHR33361">
    <property type="entry name" value="GLR0591 PROTEIN"/>
    <property type="match status" value="1"/>
</dbReference>
<evidence type="ECO:0000313" key="1">
    <source>
        <dbReference type="EMBL" id="MBT1443166.1"/>
    </source>
</evidence>
<protein>
    <submittedName>
        <fullName evidence="1">DUF885 family protein</fullName>
    </submittedName>
</protein>
<dbReference type="PROSITE" id="PS51257">
    <property type="entry name" value="PROKAR_LIPOPROTEIN"/>
    <property type="match status" value="1"/>
</dbReference>
<dbReference type="PANTHER" id="PTHR33361:SF16">
    <property type="entry name" value="DUF885 DOMAIN-CONTAINING PROTEIN"/>
    <property type="match status" value="1"/>
</dbReference>
<organism evidence="1 2">
    <name type="scientific">Shewanella jiangmenensis</name>
    <dbReference type="NCBI Taxonomy" id="2837387"/>
    <lineage>
        <taxon>Bacteria</taxon>
        <taxon>Pseudomonadati</taxon>
        <taxon>Pseudomonadota</taxon>
        <taxon>Gammaproteobacteria</taxon>
        <taxon>Alteromonadales</taxon>
        <taxon>Shewanellaceae</taxon>
        <taxon>Shewanella</taxon>
    </lineage>
</organism>
<dbReference type="EMBL" id="JAHEPS010000001">
    <property type="protein sequence ID" value="MBT1443166.1"/>
    <property type="molecule type" value="Genomic_DNA"/>
</dbReference>
<gene>
    <name evidence="1" type="ORF">KJI95_01300</name>
</gene>
<proteinExistence type="predicted"/>
<sequence>MQKGMLALAVGAALLLGGCGDKAEHATNAVAADVQAGVKSDVKSQEQGLNEQAKSAYLALVDSYFKDYLKLEPLYATFFGVNDYNAEFGGDLTEEYLKARHDFNSGYLAKARAIDRAVLPADLQLSYDLFIYDRNMALVDETFPARFLPMNQFYSTVITMVQLGSGESAQPFATKQDYLNWESRLDGFIAWLERAETRMKEGMESKVVLPRVLVERMIPQFTAQQVADVKESIFYAPITKLPAELSAEDKAELEQRYQALIGERLLPALAKMESFLKTSYLPAARASDGWWGLPNGKAWYQHLANLHTTTDKSVDEIHDIGLSEVARILAEMDKVRTQVGFAGDLKAFFASLSSEPQYFFSDRQGLVDGYMALKDDINKVLPKYFNVMPKADYVVKPVEAFREQSAAGASYEAPAVDGSRPGVFYINTYNLKAQPKWGMTTLSLHEAAPGHHFQIAIKQELTGVPEFQRFSGYTAFEEGWALYAEYLGIEMGLLSDPYQYFGKLSDEMLRAMRLVVDTGLHAKGWSREQAIQYMKDNSPMAESDIIAEVERYMAIPGQALSYKVGQLKILELRADAEKRLGAKFDLRAFHDQVLTSGSLPMAVLEQKIDRWVKAQLQ</sequence>
<dbReference type="RefSeq" id="WP_214505364.1">
    <property type="nucleotide sequence ID" value="NZ_JAHEPS010000001.1"/>
</dbReference>
<dbReference type="Pfam" id="PF05960">
    <property type="entry name" value="DUF885"/>
    <property type="match status" value="1"/>
</dbReference>
<comment type="caution">
    <text evidence="1">The sequence shown here is derived from an EMBL/GenBank/DDBJ whole genome shotgun (WGS) entry which is preliminary data.</text>
</comment>
<dbReference type="Proteomes" id="UP001195903">
    <property type="component" value="Unassembled WGS sequence"/>
</dbReference>
<name>A0ABS5UYH2_9GAMM</name>
<accession>A0ABS5UYH2</accession>
<dbReference type="InterPro" id="IPR010281">
    <property type="entry name" value="DUF885"/>
</dbReference>